<evidence type="ECO:0000256" key="1">
    <source>
        <dbReference type="SAM" id="MobiDB-lite"/>
    </source>
</evidence>
<keyword evidence="3" id="KW-1185">Reference proteome</keyword>
<evidence type="ECO:0000313" key="3">
    <source>
        <dbReference type="Proteomes" id="UP000250235"/>
    </source>
</evidence>
<name>A0A2Z7AIA1_9LAMI</name>
<dbReference type="OrthoDB" id="914281at2759"/>
<accession>A0A2Z7AIA1</accession>
<dbReference type="Proteomes" id="UP000250235">
    <property type="component" value="Unassembled WGS sequence"/>
</dbReference>
<gene>
    <name evidence="2" type="ORF">F511_23391</name>
</gene>
<dbReference type="EMBL" id="KV014911">
    <property type="protein sequence ID" value="KZV21266.1"/>
    <property type="molecule type" value="Genomic_DNA"/>
</dbReference>
<protein>
    <submittedName>
        <fullName evidence="2">Uncharacterized protein</fullName>
    </submittedName>
</protein>
<feature type="region of interest" description="Disordered" evidence="1">
    <location>
        <begin position="173"/>
        <end position="223"/>
    </location>
</feature>
<sequence length="338" mass="38223">MSFADERTMDEPTRSVELESSSGALGVLLRFFKAPLSLHLIYNLTQVRQQDVGKFFIRLKSELGFIKGNPSSHKGWMSWYFFLRRNAREGVAWHCDMSWSDKPTRKTPPLTTQEYDPTSFLNTMIAKCFNAQELIRVDLLFHFVFSRMGIEVEGDLAERIMKAQMMKAYKQQESVVVKSSNPPHEESNKGKRKTSSGNDKRPWKNPSSEVAVEGNKEAGTSLPDQPGNAYISFVARPTTATALAFFKNFAPDADLPVVNLASDQTAMESLASHFMQCPRGSHSSRRSMNEVLSQQKKLMNDLVEARGVFNAEKKSLSEKFAASEANVTRLQEEMRKMK</sequence>
<dbReference type="AlphaFoldDB" id="A0A2Z7AIA1"/>
<organism evidence="2 3">
    <name type="scientific">Dorcoceras hygrometricum</name>
    <dbReference type="NCBI Taxonomy" id="472368"/>
    <lineage>
        <taxon>Eukaryota</taxon>
        <taxon>Viridiplantae</taxon>
        <taxon>Streptophyta</taxon>
        <taxon>Embryophyta</taxon>
        <taxon>Tracheophyta</taxon>
        <taxon>Spermatophyta</taxon>
        <taxon>Magnoliopsida</taxon>
        <taxon>eudicotyledons</taxon>
        <taxon>Gunneridae</taxon>
        <taxon>Pentapetalae</taxon>
        <taxon>asterids</taxon>
        <taxon>lamiids</taxon>
        <taxon>Lamiales</taxon>
        <taxon>Gesneriaceae</taxon>
        <taxon>Didymocarpoideae</taxon>
        <taxon>Trichosporeae</taxon>
        <taxon>Loxocarpinae</taxon>
        <taxon>Dorcoceras</taxon>
    </lineage>
</organism>
<reference evidence="2 3" key="1">
    <citation type="journal article" date="2015" name="Proc. Natl. Acad. Sci. U.S.A.">
        <title>The resurrection genome of Boea hygrometrica: A blueprint for survival of dehydration.</title>
        <authorList>
            <person name="Xiao L."/>
            <person name="Yang G."/>
            <person name="Zhang L."/>
            <person name="Yang X."/>
            <person name="Zhao S."/>
            <person name="Ji Z."/>
            <person name="Zhou Q."/>
            <person name="Hu M."/>
            <person name="Wang Y."/>
            <person name="Chen M."/>
            <person name="Xu Y."/>
            <person name="Jin H."/>
            <person name="Xiao X."/>
            <person name="Hu G."/>
            <person name="Bao F."/>
            <person name="Hu Y."/>
            <person name="Wan P."/>
            <person name="Li L."/>
            <person name="Deng X."/>
            <person name="Kuang T."/>
            <person name="Xiang C."/>
            <person name="Zhu J.K."/>
            <person name="Oliver M.J."/>
            <person name="He Y."/>
        </authorList>
    </citation>
    <scope>NUCLEOTIDE SEQUENCE [LARGE SCALE GENOMIC DNA]</scope>
    <source>
        <strain evidence="3">cv. XS01</strain>
    </source>
</reference>
<feature type="compositionally biased region" description="Polar residues" evidence="1">
    <location>
        <begin position="173"/>
        <end position="182"/>
    </location>
</feature>
<evidence type="ECO:0000313" key="2">
    <source>
        <dbReference type="EMBL" id="KZV21266.1"/>
    </source>
</evidence>
<proteinExistence type="predicted"/>